<evidence type="ECO:0000256" key="3">
    <source>
        <dbReference type="ARBA" id="ARBA00022989"/>
    </source>
</evidence>
<accession>A0ABR3ABM4</accession>
<sequence>MTNRFQDGSIPDWVDAHKPVLQQQFSKTNYRGLLRDGYTDFFTFSTGRRNIASLHVVLAFRPIHDLLQYIFYTVRTLVDLDYRFRDDLELDFKLLPNALPHDFVWAVVAKEELRKIKDDRWDLTFTKTSENPSLPPNLSVMSEFADVTDNILRISPLANILKDPRIQPYFRSLSVTDQPRDRPAKPVEAEKREKHVILTLSIPPSSHTKDTVPIVEAVFPFIDSLTKINLRPETKTKLKKVREDLDKSLKADAVAKAKEEQEQAREDQKAAKRRAEEERIAKLPAAEQQKVLVSALDPVLSQITDCPNFIQILEREKKRSIRKQQKTVKK</sequence>
<dbReference type="PANTHER" id="PTHR12883:SF0">
    <property type="entry name" value="PAT COMPLEX SUBUNIT CCDC47"/>
    <property type="match status" value="1"/>
</dbReference>
<dbReference type="Pfam" id="PF07946">
    <property type="entry name" value="CCDC47"/>
    <property type="match status" value="1"/>
</dbReference>
<organism evidence="6 7">
    <name type="scientific">Marasmius tenuissimus</name>
    <dbReference type="NCBI Taxonomy" id="585030"/>
    <lineage>
        <taxon>Eukaryota</taxon>
        <taxon>Fungi</taxon>
        <taxon>Dikarya</taxon>
        <taxon>Basidiomycota</taxon>
        <taxon>Agaricomycotina</taxon>
        <taxon>Agaricomycetes</taxon>
        <taxon>Agaricomycetidae</taxon>
        <taxon>Agaricales</taxon>
        <taxon>Marasmiineae</taxon>
        <taxon>Marasmiaceae</taxon>
        <taxon>Marasmius</taxon>
    </lineage>
</organism>
<evidence type="ECO:0000256" key="2">
    <source>
        <dbReference type="ARBA" id="ARBA00022692"/>
    </source>
</evidence>
<evidence type="ECO:0000256" key="4">
    <source>
        <dbReference type="ARBA" id="ARBA00023136"/>
    </source>
</evidence>
<gene>
    <name evidence="6" type="ORF">AAF712_001983</name>
</gene>
<feature type="region of interest" description="Disordered" evidence="5">
    <location>
        <begin position="252"/>
        <end position="276"/>
    </location>
</feature>
<proteinExistence type="predicted"/>
<evidence type="ECO:0000256" key="5">
    <source>
        <dbReference type="SAM" id="MobiDB-lite"/>
    </source>
</evidence>
<dbReference type="PANTHER" id="PTHR12883">
    <property type="entry name" value="ADIPOCYTE-SPECIFIC PROTEIN 4-RELATED"/>
    <property type="match status" value="1"/>
</dbReference>
<protein>
    <submittedName>
        <fullName evidence="6">Uncharacterized protein</fullName>
    </submittedName>
</protein>
<comment type="subcellular location">
    <subcellularLocation>
        <location evidence="1">Membrane</location>
        <topology evidence="1">Single-pass membrane protein</topology>
    </subcellularLocation>
</comment>
<name>A0ABR3ABM4_9AGAR</name>
<comment type="caution">
    <text evidence="6">The sequence shown here is derived from an EMBL/GenBank/DDBJ whole genome shotgun (WGS) entry which is preliminary data.</text>
</comment>
<evidence type="ECO:0000313" key="6">
    <source>
        <dbReference type="EMBL" id="KAL0070762.1"/>
    </source>
</evidence>
<dbReference type="InterPro" id="IPR012879">
    <property type="entry name" value="CCDC47"/>
</dbReference>
<keyword evidence="2" id="KW-0812">Transmembrane</keyword>
<evidence type="ECO:0000313" key="7">
    <source>
        <dbReference type="Proteomes" id="UP001437256"/>
    </source>
</evidence>
<reference evidence="6 7" key="1">
    <citation type="submission" date="2024-05" db="EMBL/GenBank/DDBJ databases">
        <title>A draft genome resource for the thread blight pathogen Marasmius tenuissimus strain MS-2.</title>
        <authorList>
            <person name="Yulfo-Soto G.E."/>
            <person name="Baruah I.K."/>
            <person name="Amoako-Attah I."/>
            <person name="Bukari Y."/>
            <person name="Meinhardt L.W."/>
            <person name="Bailey B.A."/>
            <person name="Cohen S.P."/>
        </authorList>
    </citation>
    <scope>NUCLEOTIDE SEQUENCE [LARGE SCALE GENOMIC DNA]</scope>
    <source>
        <strain evidence="6 7">MS-2</strain>
    </source>
</reference>
<evidence type="ECO:0000256" key="1">
    <source>
        <dbReference type="ARBA" id="ARBA00004167"/>
    </source>
</evidence>
<dbReference type="Proteomes" id="UP001437256">
    <property type="component" value="Unassembled WGS sequence"/>
</dbReference>
<keyword evidence="3" id="KW-1133">Transmembrane helix</keyword>
<keyword evidence="7" id="KW-1185">Reference proteome</keyword>
<dbReference type="EMBL" id="JBBXMP010000005">
    <property type="protein sequence ID" value="KAL0070762.1"/>
    <property type="molecule type" value="Genomic_DNA"/>
</dbReference>
<keyword evidence="4" id="KW-0472">Membrane</keyword>